<sequence length="452" mass="50539">MAVLVVLLVLLLTKPGFSQSNNHDKNTNLIAMRCGRGTLISLPNFIKNRNSTFNELRMQLLSKGVLYARAQALSAGDSVFAVVQCRNYLSVDQCVACFDDSVSKLFNCTSGNGGFISFDNCYVRYEDYADFYNDPYVMEDANGIPTLLCGNQSASQPTVFNQVVDEFLSDIRDATPKTSNLYVASTRQITSENATVYVTGQCVEGINEASCQICMNAAYDILNDCLPNTEGRFFHLGCFARYSDTPFFNVNQTIDITSFLKGHSSKVSIIAAAVGGVVLICLILLSWLLYRSWKKSKKTEQVHYNYKDLQRATNNFNEENILGKGGFGEVFKALLDDTNVVAVKKLQIQHDGAKEEFENEVMLISNIHHRNLLRLHGWSIEGSYVLLVLEYMANGSLDQFLWAPEYALRGVLSEKVDTYSFGIVTLEIISGKRSTEVKFDSQSTDYLLENVR</sequence>
<evidence type="ECO:0000313" key="2">
    <source>
        <dbReference type="Proteomes" id="UP001056120"/>
    </source>
</evidence>
<comment type="caution">
    <text evidence="1">The sequence shown here is derived from an EMBL/GenBank/DDBJ whole genome shotgun (WGS) entry which is preliminary data.</text>
</comment>
<reference evidence="2" key="1">
    <citation type="journal article" date="2022" name="Mol. Ecol. Resour.">
        <title>The genomes of chicory, endive, great burdock and yacon provide insights into Asteraceae palaeo-polyploidization history and plant inulin production.</title>
        <authorList>
            <person name="Fan W."/>
            <person name="Wang S."/>
            <person name="Wang H."/>
            <person name="Wang A."/>
            <person name="Jiang F."/>
            <person name="Liu H."/>
            <person name="Zhao H."/>
            <person name="Xu D."/>
            <person name="Zhang Y."/>
        </authorList>
    </citation>
    <scope>NUCLEOTIDE SEQUENCE [LARGE SCALE GENOMIC DNA]</scope>
    <source>
        <strain evidence="2">cv. Yunnan</strain>
    </source>
</reference>
<dbReference type="EMBL" id="CM042028">
    <property type="protein sequence ID" value="KAI3798750.1"/>
    <property type="molecule type" value="Genomic_DNA"/>
</dbReference>
<keyword evidence="2" id="KW-1185">Reference proteome</keyword>
<proteinExistence type="predicted"/>
<protein>
    <submittedName>
        <fullName evidence="1">Uncharacterized protein</fullName>
    </submittedName>
</protein>
<dbReference type="Proteomes" id="UP001056120">
    <property type="component" value="Linkage Group LG11"/>
</dbReference>
<gene>
    <name evidence="1" type="ORF">L1987_34029</name>
</gene>
<reference evidence="1 2" key="2">
    <citation type="journal article" date="2022" name="Mol. Ecol. Resour.">
        <title>The genomes of chicory, endive, great burdock and yacon provide insights into Asteraceae paleo-polyploidization history and plant inulin production.</title>
        <authorList>
            <person name="Fan W."/>
            <person name="Wang S."/>
            <person name="Wang H."/>
            <person name="Wang A."/>
            <person name="Jiang F."/>
            <person name="Liu H."/>
            <person name="Zhao H."/>
            <person name="Xu D."/>
            <person name="Zhang Y."/>
        </authorList>
    </citation>
    <scope>NUCLEOTIDE SEQUENCE [LARGE SCALE GENOMIC DNA]</scope>
    <source>
        <strain evidence="2">cv. Yunnan</strain>
        <tissue evidence="1">Leaves</tissue>
    </source>
</reference>
<accession>A0ACB9HSP0</accession>
<evidence type="ECO:0000313" key="1">
    <source>
        <dbReference type="EMBL" id="KAI3798750.1"/>
    </source>
</evidence>
<name>A0ACB9HSP0_9ASTR</name>
<organism evidence="1 2">
    <name type="scientific">Smallanthus sonchifolius</name>
    <dbReference type="NCBI Taxonomy" id="185202"/>
    <lineage>
        <taxon>Eukaryota</taxon>
        <taxon>Viridiplantae</taxon>
        <taxon>Streptophyta</taxon>
        <taxon>Embryophyta</taxon>
        <taxon>Tracheophyta</taxon>
        <taxon>Spermatophyta</taxon>
        <taxon>Magnoliopsida</taxon>
        <taxon>eudicotyledons</taxon>
        <taxon>Gunneridae</taxon>
        <taxon>Pentapetalae</taxon>
        <taxon>asterids</taxon>
        <taxon>campanulids</taxon>
        <taxon>Asterales</taxon>
        <taxon>Asteraceae</taxon>
        <taxon>Asteroideae</taxon>
        <taxon>Heliantheae alliance</taxon>
        <taxon>Millerieae</taxon>
        <taxon>Smallanthus</taxon>
    </lineage>
</organism>